<evidence type="ECO:0000256" key="2">
    <source>
        <dbReference type="ARBA" id="ARBA00022722"/>
    </source>
</evidence>
<protein>
    <recommendedName>
        <fullName evidence="5">Ribonuclease VapC</fullName>
        <shortName evidence="5">RNase VapC</shortName>
        <ecNumber evidence="5">3.1.-.-</ecNumber>
    </recommendedName>
    <alternativeName>
        <fullName evidence="5">Toxin VapC</fullName>
    </alternativeName>
</protein>
<dbReference type="Pfam" id="PF01850">
    <property type="entry name" value="PIN"/>
    <property type="match status" value="1"/>
</dbReference>
<dbReference type="GO" id="GO:0000287">
    <property type="term" value="F:magnesium ion binding"/>
    <property type="evidence" value="ECO:0007669"/>
    <property type="project" value="UniProtKB-UniRule"/>
</dbReference>
<dbReference type="GO" id="GO:0004521">
    <property type="term" value="F:RNA endonuclease activity"/>
    <property type="evidence" value="ECO:0007669"/>
    <property type="project" value="InterPro"/>
</dbReference>
<gene>
    <name evidence="5" type="primary">vapC</name>
    <name evidence="7" type="ORF">XM38_033700</name>
</gene>
<dbReference type="GO" id="GO:0016787">
    <property type="term" value="F:hydrolase activity"/>
    <property type="evidence" value="ECO:0007669"/>
    <property type="project" value="UniProtKB-KW"/>
</dbReference>
<evidence type="ECO:0000256" key="3">
    <source>
        <dbReference type="ARBA" id="ARBA00022723"/>
    </source>
</evidence>
<feature type="binding site" evidence="5">
    <location>
        <position position="99"/>
    </location>
    <ligand>
        <name>Mg(2+)</name>
        <dbReference type="ChEBI" id="CHEBI:18420"/>
    </ligand>
</feature>
<keyword evidence="1 5" id="KW-1277">Toxin-antitoxin system</keyword>
<name>A0A1Z3HQ31_9CYAN</name>
<feature type="binding site" evidence="5">
    <location>
        <position position="4"/>
    </location>
    <ligand>
        <name>Mg(2+)</name>
        <dbReference type="ChEBI" id="CHEBI:18420"/>
    </ligand>
</feature>
<dbReference type="OrthoDB" id="164456at2"/>
<dbReference type="GO" id="GO:0016075">
    <property type="term" value="P:rRNA catabolic process"/>
    <property type="evidence" value="ECO:0007669"/>
    <property type="project" value="TreeGrafter"/>
</dbReference>
<evidence type="ECO:0000256" key="1">
    <source>
        <dbReference type="ARBA" id="ARBA00022649"/>
    </source>
</evidence>
<comment type="function">
    <text evidence="5">Toxic component of a toxin-antitoxin (TA) system. An RNase.</text>
</comment>
<dbReference type="GO" id="GO:0090729">
    <property type="term" value="F:toxin activity"/>
    <property type="evidence" value="ECO:0007669"/>
    <property type="project" value="UniProtKB-KW"/>
</dbReference>
<keyword evidence="7" id="KW-0255">Endonuclease</keyword>
<dbReference type="InterPro" id="IPR029060">
    <property type="entry name" value="PIN-like_dom_sf"/>
</dbReference>
<dbReference type="HAMAP" id="MF_00265">
    <property type="entry name" value="VapC_Nob1"/>
    <property type="match status" value="1"/>
</dbReference>
<organism evidence="7 8">
    <name type="scientific">Halomicronema hongdechloris C2206</name>
    <dbReference type="NCBI Taxonomy" id="1641165"/>
    <lineage>
        <taxon>Bacteria</taxon>
        <taxon>Bacillati</taxon>
        <taxon>Cyanobacteriota</taxon>
        <taxon>Cyanophyceae</taxon>
        <taxon>Nodosilineales</taxon>
        <taxon>Nodosilineaceae</taxon>
        <taxon>Halomicronema</taxon>
    </lineage>
</organism>
<dbReference type="Gene3D" id="3.40.50.1010">
    <property type="entry name" value="5'-nuclease"/>
    <property type="match status" value="1"/>
</dbReference>
<evidence type="ECO:0000313" key="7">
    <source>
        <dbReference type="EMBL" id="ASC72413.1"/>
    </source>
</evidence>
<sequence>MLLDTSGLLCYVHRDEPQHEKAVQLVDGAGSRLLTHSHVLAELIALALVRRLPRTKVLEFVVDLVDNPDIEIVWVDESRHREAMQLLVNRQDKTYSLCDAVSFVLMRQRGISDALTTDCHFEQEGFIRLLPPAS</sequence>
<evidence type="ECO:0000256" key="5">
    <source>
        <dbReference type="HAMAP-Rule" id="MF_00265"/>
    </source>
</evidence>
<keyword evidence="3 5" id="KW-0479">Metal-binding</keyword>
<keyword evidence="5" id="KW-0460">Magnesium</keyword>
<dbReference type="RefSeq" id="WP_080807177.1">
    <property type="nucleotide sequence ID" value="NZ_CP021983.2"/>
</dbReference>
<proteinExistence type="inferred from homology"/>
<dbReference type="InterPro" id="IPR022907">
    <property type="entry name" value="VapC_family"/>
</dbReference>
<dbReference type="InterPro" id="IPR039018">
    <property type="entry name" value="VapC20-like"/>
</dbReference>
<dbReference type="EMBL" id="CP021983">
    <property type="protein sequence ID" value="ASC72413.1"/>
    <property type="molecule type" value="Genomic_DNA"/>
</dbReference>
<dbReference type="PANTHER" id="PTHR42188">
    <property type="entry name" value="23S RRNA-SPECIFIC ENDONUCLEASE VAPC20"/>
    <property type="match status" value="1"/>
</dbReference>
<keyword evidence="2 5" id="KW-0540">Nuclease</keyword>
<comment type="similarity">
    <text evidence="5">Belongs to the PINc/VapC protein family.</text>
</comment>
<keyword evidence="8" id="KW-1185">Reference proteome</keyword>
<dbReference type="EC" id="3.1.-.-" evidence="5"/>
<accession>A0A1Z3HQ31</accession>
<keyword evidence="4 5" id="KW-0378">Hydrolase</keyword>
<comment type="cofactor">
    <cofactor evidence="5">
        <name>Mg(2+)</name>
        <dbReference type="ChEBI" id="CHEBI:18420"/>
    </cofactor>
</comment>
<evidence type="ECO:0000313" key="8">
    <source>
        <dbReference type="Proteomes" id="UP000191901"/>
    </source>
</evidence>
<dbReference type="KEGG" id="hhg:XM38_033700"/>
<keyword evidence="5" id="KW-0800">Toxin</keyword>
<dbReference type="STRING" id="1641165.XM38_07445"/>
<evidence type="ECO:0000259" key="6">
    <source>
        <dbReference type="Pfam" id="PF01850"/>
    </source>
</evidence>
<reference evidence="7 8" key="1">
    <citation type="journal article" date="2016" name="Biochim. Biophys. Acta">
        <title>Characterization of red-shifted phycobilisomes isolated from the chlorophyll f-containing cyanobacterium Halomicronema hongdechloris.</title>
        <authorList>
            <person name="Li Y."/>
            <person name="Lin Y."/>
            <person name="Garvey C.J."/>
            <person name="Birch D."/>
            <person name="Corkery R.W."/>
            <person name="Loughlin P.C."/>
            <person name="Scheer H."/>
            <person name="Willows R.D."/>
            <person name="Chen M."/>
        </authorList>
    </citation>
    <scope>NUCLEOTIDE SEQUENCE [LARGE SCALE GENOMIC DNA]</scope>
    <source>
        <strain evidence="7 8">C2206</strain>
    </source>
</reference>
<dbReference type="AlphaFoldDB" id="A0A1Z3HQ31"/>
<dbReference type="InterPro" id="IPR002716">
    <property type="entry name" value="PIN_dom"/>
</dbReference>
<feature type="domain" description="PIN" evidence="6">
    <location>
        <begin position="1"/>
        <end position="122"/>
    </location>
</feature>
<evidence type="ECO:0000256" key="4">
    <source>
        <dbReference type="ARBA" id="ARBA00022801"/>
    </source>
</evidence>
<dbReference type="Proteomes" id="UP000191901">
    <property type="component" value="Chromosome"/>
</dbReference>
<dbReference type="PANTHER" id="PTHR42188:SF1">
    <property type="entry name" value="23S RRNA-SPECIFIC ENDONUCLEASE VAPC20"/>
    <property type="match status" value="1"/>
</dbReference>
<dbReference type="SUPFAM" id="SSF88723">
    <property type="entry name" value="PIN domain-like"/>
    <property type="match status" value="1"/>
</dbReference>